<evidence type="ECO:0000256" key="5">
    <source>
        <dbReference type="ARBA" id="ARBA00022432"/>
    </source>
</evidence>
<keyword evidence="6 9" id="KW-0963">Cytoplasm</keyword>
<keyword evidence="8 9" id="KW-0413">Isomerase</keyword>
<dbReference type="UniPathway" id="UPA01066"/>
<feature type="binding site" evidence="9">
    <location>
        <position position="176"/>
    </location>
    <ligand>
        <name>substrate</name>
    </ligand>
</feature>
<dbReference type="OrthoDB" id="9809429at2"/>
<evidence type="ECO:0000256" key="2">
    <source>
        <dbReference type="ARBA" id="ARBA00004680"/>
    </source>
</evidence>
<dbReference type="InterPro" id="IPR013785">
    <property type="entry name" value="Aldolase_TIM"/>
</dbReference>
<dbReference type="GO" id="GO:0006096">
    <property type="term" value="P:glycolytic process"/>
    <property type="evidence" value="ECO:0007669"/>
    <property type="project" value="UniProtKB-UniRule"/>
</dbReference>
<evidence type="ECO:0000256" key="10">
    <source>
        <dbReference type="RuleBase" id="RU363013"/>
    </source>
</evidence>
<evidence type="ECO:0000256" key="8">
    <source>
        <dbReference type="ARBA" id="ARBA00023235"/>
    </source>
</evidence>
<dbReference type="InterPro" id="IPR022896">
    <property type="entry name" value="TrioseP_Isoase_bac/euk"/>
</dbReference>
<dbReference type="AlphaFoldDB" id="A0A0H1RIA2"/>
<dbReference type="Gene3D" id="3.20.20.70">
    <property type="entry name" value="Aldolase class I"/>
    <property type="match status" value="1"/>
</dbReference>
<dbReference type="Proteomes" id="UP000035489">
    <property type="component" value="Unassembled WGS sequence"/>
</dbReference>
<dbReference type="Pfam" id="PF00121">
    <property type="entry name" value="TIM"/>
    <property type="match status" value="1"/>
</dbReference>
<accession>A0A0H1RIA2</accession>
<dbReference type="InterPro" id="IPR035990">
    <property type="entry name" value="TIM_sf"/>
</dbReference>
<dbReference type="CDD" id="cd00311">
    <property type="entry name" value="TIM"/>
    <property type="match status" value="1"/>
</dbReference>
<dbReference type="PATRIC" id="fig|1225564.3.peg.4237"/>
<comment type="subcellular location">
    <subcellularLocation>
        <location evidence="9 10">Cytoplasm</location>
    </subcellularLocation>
</comment>
<gene>
    <name evidence="9" type="primary">tpiA</name>
    <name evidence="11" type="ORF">AA309_01580</name>
</gene>
<dbReference type="SUPFAM" id="SSF51351">
    <property type="entry name" value="Triosephosphate isomerase (TIM)"/>
    <property type="match status" value="1"/>
</dbReference>
<comment type="catalytic activity">
    <reaction evidence="9 10">
        <text>D-glyceraldehyde 3-phosphate = dihydroxyacetone phosphate</text>
        <dbReference type="Rhea" id="RHEA:18585"/>
        <dbReference type="ChEBI" id="CHEBI:57642"/>
        <dbReference type="ChEBI" id="CHEBI:59776"/>
        <dbReference type="EC" id="5.3.1.1"/>
    </reaction>
</comment>
<comment type="caution">
    <text evidence="11">The sequence shown here is derived from an EMBL/GenBank/DDBJ whole genome shotgun (WGS) entry which is preliminary data.</text>
</comment>
<dbReference type="GO" id="GO:0006094">
    <property type="term" value="P:gluconeogenesis"/>
    <property type="evidence" value="ECO:0007669"/>
    <property type="project" value="UniProtKB-UniRule"/>
</dbReference>
<dbReference type="GO" id="GO:0019563">
    <property type="term" value="P:glycerol catabolic process"/>
    <property type="evidence" value="ECO:0007669"/>
    <property type="project" value="TreeGrafter"/>
</dbReference>
<name>A0A0H1RIA2_9HYPH</name>
<feature type="active site" description="Proton acceptor" evidence="9">
    <location>
        <position position="170"/>
    </location>
</feature>
<protein>
    <recommendedName>
        <fullName evidence="9 10">Triosephosphate isomerase</fullName>
        <shortName evidence="9">TIM</shortName>
        <shortName evidence="9">TPI</shortName>
        <ecNumber evidence="9 10">5.3.1.1</ecNumber>
    </recommendedName>
    <alternativeName>
        <fullName evidence="9">Triose-phosphate isomerase</fullName>
    </alternativeName>
</protein>
<proteinExistence type="inferred from homology"/>
<feature type="binding site" evidence="9">
    <location>
        <begin position="13"/>
        <end position="15"/>
    </location>
    <ligand>
        <name>substrate</name>
    </ligand>
</feature>
<comment type="pathway">
    <text evidence="2 9 10">Carbohydrate degradation; glycolysis; D-glyceraldehyde 3-phosphate from glycerone phosphate: step 1/1.</text>
</comment>
<dbReference type="GO" id="GO:0046166">
    <property type="term" value="P:glyceraldehyde-3-phosphate biosynthetic process"/>
    <property type="evidence" value="ECO:0007669"/>
    <property type="project" value="TreeGrafter"/>
</dbReference>
<sequence>MSVEWPRPLVAGNWKMNGLKSSNEVLSEIQVGYTPGLKAKVDLVVCPPATLVHSFAVACVGSRVGIGGQDCHAKESGAFTGDLSAEMLADAGATYVIVGHSERRQYHKEKDADVCVKAVAAHRAGLTAIVCVGETREEREAGKTLAVVRKQLRGSIPVDSNSHNLVVAYEPVWAIGTGLTPTAADVAEVHAAIREELKRLVGKADHAKVRILYGGSVKPSNAAELMSVENVNGALVGGASLVAADFLAIAGAYLG</sequence>
<comment type="catalytic activity">
    <reaction evidence="1">
        <text>L-erythrulose 1-phosphate = D-erythrulose 4-phosphate</text>
        <dbReference type="Rhea" id="RHEA:49588"/>
        <dbReference type="ChEBI" id="CHEBI:58002"/>
        <dbReference type="ChEBI" id="CHEBI:90796"/>
        <dbReference type="EC" id="5.3.1.33"/>
    </reaction>
</comment>
<evidence type="ECO:0000256" key="1">
    <source>
        <dbReference type="ARBA" id="ARBA00000148"/>
    </source>
</evidence>
<keyword evidence="5 9" id="KW-0312">Gluconeogenesis</keyword>
<dbReference type="HAMAP" id="MF_00147_B">
    <property type="entry name" value="TIM_B"/>
    <property type="match status" value="1"/>
</dbReference>
<keyword evidence="7 9" id="KW-0324">Glycolysis</keyword>
<evidence type="ECO:0000256" key="3">
    <source>
        <dbReference type="ARBA" id="ARBA00004939"/>
    </source>
</evidence>
<evidence type="ECO:0000256" key="7">
    <source>
        <dbReference type="ARBA" id="ARBA00023152"/>
    </source>
</evidence>
<dbReference type="GO" id="GO:0005829">
    <property type="term" value="C:cytosol"/>
    <property type="evidence" value="ECO:0007669"/>
    <property type="project" value="TreeGrafter"/>
</dbReference>
<comment type="pathway">
    <text evidence="3">Carbohydrate metabolism; erythritol degradation.</text>
</comment>
<comment type="subunit">
    <text evidence="9 10">Homodimer.</text>
</comment>
<dbReference type="PROSITE" id="PS51440">
    <property type="entry name" value="TIM_2"/>
    <property type="match status" value="1"/>
</dbReference>
<dbReference type="NCBIfam" id="TIGR00419">
    <property type="entry name" value="tim"/>
    <property type="match status" value="1"/>
</dbReference>
<dbReference type="PANTHER" id="PTHR21139">
    <property type="entry name" value="TRIOSEPHOSPHATE ISOMERASE"/>
    <property type="match status" value="1"/>
</dbReference>
<evidence type="ECO:0000313" key="12">
    <source>
        <dbReference type="Proteomes" id="UP000035489"/>
    </source>
</evidence>
<feature type="binding site" evidence="9">
    <location>
        <begin position="237"/>
        <end position="238"/>
    </location>
    <ligand>
        <name>substrate</name>
    </ligand>
</feature>
<dbReference type="STRING" id="1225564.AA309_01580"/>
<dbReference type="FunFam" id="3.20.20.70:FF:000016">
    <property type="entry name" value="Triosephosphate isomerase"/>
    <property type="match status" value="1"/>
</dbReference>
<reference evidence="11 12" key="1">
    <citation type="submission" date="2015-05" db="EMBL/GenBank/DDBJ databases">
        <title>Draft genome sequence of Microvirga vignae strain BR3299, a novel nitrogen fixing bacteria isolated from Brazil semi-aired region.</title>
        <authorList>
            <person name="Zilli J.E."/>
            <person name="Passos S.R."/>
            <person name="Leite J."/>
            <person name="Baldani J.I."/>
            <person name="Xavier G.R."/>
            <person name="Rumjaneck N.G."/>
            <person name="Simoes-Araujo J.L."/>
        </authorList>
    </citation>
    <scope>NUCLEOTIDE SEQUENCE [LARGE SCALE GENOMIC DNA]</scope>
    <source>
        <strain evidence="11 12">BR3299</strain>
    </source>
</reference>
<comment type="function">
    <text evidence="9">Involved in the gluconeogenesis. Catalyzes stereospecifically the conversion of dihydroxyacetone phosphate (DHAP) to D-glyceraldehyde-3-phosphate (G3P).</text>
</comment>
<evidence type="ECO:0000256" key="9">
    <source>
        <dbReference type="HAMAP-Rule" id="MF_00147"/>
    </source>
</evidence>
<dbReference type="InterPro" id="IPR000652">
    <property type="entry name" value="Triosephosphate_isomerase"/>
</dbReference>
<dbReference type="RefSeq" id="WP_047187219.1">
    <property type="nucleotide sequence ID" value="NZ_LCYG01000004.1"/>
</dbReference>
<dbReference type="PROSITE" id="PS00171">
    <property type="entry name" value="TIM_1"/>
    <property type="match status" value="1"/>
</dbReference>
<organism evidence="11 12">
    <name type="scientific">Microvirga vignae</name>
    <dbReference type="NCBI Taxonomy" id="1225564"/>
    <lineage>
        <taxon>Bacteria</taxon>
        <taxon>Pseudomonadati</taxon>
        <taxon>Pseudomonadota</taxon>
        <taxon>Alphaproteobacteria</taxon>
        <taxon>Hyphomicrobiales</taxon>
        <taxon>Methylobacteriaceae</taxon>
        <taxon>Microvirga</taxon>
    </lineage>
</organism>
<dbReference type="PANTHER" id="PTHR21139:SF42">
    <property type="entry name" value="TRIOSEPHOSPHATE ISOMERASE"/>
    <property type="match status" value="1"/>
</dbReference>
<dbReference type="GO" id="GO:0004807">
    <property type="term" value="F:triose-phosphate isomerase activity"/>
    <property type="evidence" value="ECO:0007669"/>
    <property type="project" value="UniProtKB-UniRule"/>
</dbReference>
<comment type="similarity">
    <text evidence="4 9 10">Belongs to the triosephosphate isomerase family.</text>
</comment>
<dbReference type="EMBL" id="LCYG01000004">
    <property type="protein sequence ID" value="KLK94913.1"/>
    <property type="molecule type" value="Genomic_DNA"/>
</dbReference>
<dbReference type="InterPro" id="IPR020861">
    <property type="entry name" value="Triosephosphate_isomerase_AS"/>
</dbReference>
<keyword evidence="12" id="KW-1185">Reference proteome</keyword>
<evidence type="ECO:0000256" key="4">
    <source>
        <dbReference type="ARBA" id="ARBA00007422"/>
    </source>
</evidence>
<dbReference type="EC" id="5.3.1.1" evidence="9 10"/>
<evidence type="ECO:0000256" key="6">
    <source>
        <dbReference type="ARBA" id="ARBA00022490"/>
    </source>
</evidence>
<dbReference type="UniPathway" id="UPA00109">
    <property type="reaction ID" value="UER00189"/>
</dbReference>
<feature type="binding site" evidence="9">
    <location>
        <position position="216"/>
    </location>
    <ligand>
        <name>substrate</name>
    </ligand>
</feature>
<feature type="active site" description="Electrophile" evidence="9">
    <location>
        <position position="100"/>
    </location>
</feature>
<dbReference type="UniPathway" id="UPA00138"/>
<comment type="pathway">
    <text evidence="9 10">Carbohydrate biosynthesis; gluconeogenesis.</text>
</comment>
<evidence type="ECO:0000313" key="11">
    <source>
        <dbReference type="EMBL" id="KLK94913.1"/>
    </source>
</evidence>